<sequence>MDPKAVNQNITVDDFDPLVTYANQDIWLTPDPSKNLPFNQSNSPWFAGTYHVTNVTNTSFTFDFDGPTLFVYGAAGPSYGSYEISIDGGSTVSTAYAAANATNYLLFGTSGLTYDNHTLKVTNLGAQGGDKGGDDLLFDYLQTTVQLAPAGATVANTTLEETDARLHYTGNWTINYSSMFSGGGSIFTSEANATFSVSFNGSALYIFGDKTDDHGLYSVVLDGRPAEQYEGQSACGGVFEHACEKDNTLKYFASNLDAGLHTVTLTNAGLNGSFFDLDSIVYTTPSEFAVRQPSAAGSSAAGASPTPGSGSSSGGASLSAAGSANLLLVAVCGAWWLGRFFRR</sequence>
<dbReference type="EMBL" id="KV417583">
    <property type="protein sequence ID" value="KZP17380.1"/>
    <property type="molecule type" value="Genomic_DNA"/>
</dbReference>
<keyword evidence="1" id="KW-0812">Transmembrane</keyword>
<dbReference type="Proteomes" id="UP000076532">
    <property type="component" value="Unassembled WGS sequence"/>
</dbReference>
<accession>A0A166G1Q4</accession>
<protein>
    <submittedName>
        <fullName evidence="2">Uncharacterized protein</fullName>
    </submittedName>
</protein>
<proteinExistence type="predicted"/>
<reference evidence="2 3" key="1">
    <citation type="journal article" date="2016" name="Mol. Biol. Evol.">
        <title>Comparative Genomics of Early-Diverging Mushroom-Forming Fungi Provides Insights into the Origins of Lignocellulose Decay Capabilities.</title>
        <authorList>
            <person name="Nagy L.G."/>
            <person name="Riley R."/>
            <person name="Tritt A."/>
            <person name="Adam C."/>
            <person name="Daum C."/>
            <person name="Floudas D."/>
            <person name="Sun H."/>
            <person name="Yadav J.S."/>
            <person name="Pangilinan J."/>
            <person name="Larsson K.H."/>
            <person name="Matsuura K."/>
            <person name="Barry K."/>
            <person name="Labutti K."/>
            <person name="Kuo R."/>
            <person name="Ohm R.A."/>
            <person name="Bhattacharya S.S."/>
            <person name="Shirouzu T."/>
            <person name="Yoshinaga Y."/>
            <person name="Martin F.M."/>
            <person name="Grigoriev I.V."/>
            <person name="Hibbett D.S."/>
        </authorList>
    </citation>
    <scope>NUCLEOTIDE SEQUENCE [LARGE SCALE GENOMIC DNA]</scope>
    <source>
        <strain evidence="2 3">CBS 109695</strain>
    </source>
</reference>
<dbReference type="STRING" id="436010.A0A166G1Q4"/>
<keyword evidence="1" id="KW-1133">Transmembrane helix</keyword>
<dbReference type="OrthoDB" id="2563669at2759"/>
<organism evidence="2 3">
    <name type="scientific">Athelia psychrophila</name>
    <dbReference type="NCBI Taxonomy" id="1759441"/>
    <lineage>
        <taxon>Eukaryota</taxon>
        <taxon>Fungi</taxon>
        <taxon>Dikarya</taxon>
        <taxon>Basidiomycota</taxon>
        <taxon>Agaricomycotina</taxon>
        <taxon>Agaricomycetes</taxon>
        <taxon>Agaricomycetidae</taxon>
        <taxon>Atheliales</taxon>
        <taxon>Atheliaceae</taxon>
        <taxon>Athelia</taxon>
    </lineage>
</organism>
<gene>
    <name evidence="2" type="ORF">FIBSPDRAFT_830620</name>
</gene>
<evidence type="ECO:0000256" key="1">
    <source>
        <dbReference type="SAM" id="Phobius"/>
    </source>
</evidence>
<feature type="transmembrane region" description="Helical" evidence="1">
    <location>
        <begin position="316"/>
        <end position="337"/>
    </location>
</feature>
<evidence type="ECO:0000313" key="2">
    <source>
        <dbReference type="EMBL" id="KZP17380.1"/>
    </source>
</evidence>
<evidence type="ECO:0000313" key="3">
    <source>
        <dbReference type="Proteomes" id="UP000076532"/>
    </source>
</evidence>
<name>A0A166G1Q4_9AGAM</name>
<dbReference type="AlphaFoldDB" id="A0A166G1Q4"/>
<keyword evidence="1" id="KW-0472">Membrane</keyword>
<keyword evidence="3" id="KW-1185">Reference proteome</keyword>
<dbReference type="Gene3D" id="2.60.120.260">
    <property type="entry name" value="Galactose-binding domain-like"/>
    <property type="match status" value="2"/>
</dbReference>